<organism evidence="2 3">
    <name type="scientific">Apophysomyces ossiformis</name>
    <dbReference type="NCBI Taxonomy" id="679940"/>
    <lineage>
        <taxon>Eukaryota</taxon>
        <taxon>Fungi</taxon>
        <taxon>Fungi incertae sedis</taxon>
        <taxon>Mucoromycota</taxon>
        <taxon>Mucoromycotina</taxon>
        <taxon>Mucoromycetes</taxon>
        <taxon>Mucorales</taxon>
        <taxon>Mucorineae</taxon>
        <taxon>Mucoraceae</taxon>
        <taxon>Apophysomyces</taxon>
    </lineage>
</organism>
<feature type="region of interest" description="Disordered" evidence="1">
    <location>
        <begin position="1"/>
        <end position="109"/>
    </location>
</feature>
<comment type="caution">
    <text evidence="2">The sequence shown here is derived from an EMBL/GenBank/DDBJ whole genome shotgun (WGS) entry which is preliminary data.</text>
</comment>
<feature type="compositionally biased region" description="Basic and acidic residues" evidence="1">
    <location>
        <begin position="1"/>
        <end position="10"/>
    </location>
</feature>
<proteinExistence type="predicted"/>
<dbReference type="Proteomes" id="UP000605846">
    <property type="component" value="Unassembled WGS sequence"/>
</dbReference>
<accession>A0A8H7EN29</accession>
<dbReference type="PANTHER" id="PTHR37848:SF1">
    <property type="entry name" value="SUN DOMAIN-CONTAINING PROTEIN"/>
    <property type="match status" value="1"/>
</dbReference>
<reference evidence="2" key="1">
    <citation type="submission" date="2020-01" db="EMBL/GenBank/DDBJ databases">
        <title>Genome Sequencing of Three Apophysomyces-Like Fungal Strains Confirms a Novel Fungal Genus in the Mucoromycota with divergent Burkholderia-like Endosymbiotic Bacteria.</title>
        <authorList>
            <person name="Stajich J.E."/>
            <person name="Macias A.M."/>
            <person name="Carter-House D."/>
            <person name="Lovett B."/>
            <person name="Kasson L.R."/>
            <person name="Berry K."/>
            <person name="Grigoriev I."/>
            <person name="Chang Y."/>
            <person name="Spatafora J."/>
            <person name="Kasson M.T."/>
        </authorList>
    </citation>
    <scope>NUCLEOTIDE SEQUENCE</scope>
    <source>
        <strain evidence="2">NRRL A-21654</strain>
    </source>
</reference>
<name>A0A8H7EN29_9FUNG</name>
<evidence type="ECO:0000256" key="1">
    <source>
        <dbReference type="SAM" id="MobiDB-lite"/>
    </source>
</evidence>
<evidence type="ECO:0000313" key="3">
    <source>
        <dbReference type="Proteomes" id="UP000605846"/>
    </source>
</evidence>
<feature type="compositionally biased region" description="Polar residues" evidence="1">
    <location>
        <begin position="42"/>
        <end position="52"/>
    </location>
</feature>
<dbReference type="EMBL" id="JABAYA010000158">
    <property type="protein sequence ID" value="KAF7723260.1"/>
    <property type="molecule type" value="Genomic_DNA"/>
</dbReference>
<protein>
    <submittedName>
        <fullName evidence="2">Uncharacterized protein</fullName>
    </submittedName>
</protein>
<feature type="compositionally biased region" description="Acidic residues" evidence="1">
    <location>
        <begin position="86"/>
        <end position="97"/>
    </location>
</feature>
<keyword evidence="3" id="KW-1185">Reference proteome</keyword>
<dbReference type="AlphaFoldDB" id="A0A8H7EN29"/>
<evidence type="ECO:0000313" key="2">
    <source>
        <dbReference type="EMBL" id="KAF7723260.1"/>
    </source>
</evidence>
<dbReference type="OrthoDB" id="203796at2759"/>
<dbReference type="PANTHER" id="PTHR37848">
    <property type="entry name" value="EXPRESSED PROTEIN"/>
    <property type="match status" value="1"/>
</dbReference>
<gene>
    <name evidence="2" type="ORF">EC973_002153</name>
</gene>
<sequence>MSKKLHDYYYEHCPPSSSSTPAEPAPSAPVMDEVSTLPPYESFSQTHPNKNSLEGYVRDHTAPIHAFNPSIRNTGDYDPTEPLLQLDDEQNNSDDDNERSGRPPPPDYSLYHAKYETQADGILSRDEHLNQDGEALAQFLYMHNTPPKMSVRFRGSHQETHWRTQRRHDKDGNLVEEQEPITRIVEDFNFVMDCSEHVSPVCQGVFVLPNPRTGEIKSVRELCDDYIHEKNQLKELQLTKVIEWNYDELTQGRIISRHSCEGLLPRG</sequence>